<feature type="compositionally biased region" description="Polar residues" evidence="1">
    <location>
        <begin position="146"/>
        <end position="158"/>
    </location>
</feature>
<protein>
    <submittedName>
        <fullName evidence="2">Uncharacterized protein</fullName>
    </submittedName>
</protein>
<reference evidence="2 3" key="1">
    <citation type="journal article" date="2018" name="BMC Genomics">
        <title>Genomic comparison of Trypanosoma conorhini and Trypanosoma rangeli to Trypanosoma cruzi strains of high and low virulence.</title>
        <authorList>
            <person name="Bradwell K.R."/>
            <person name="Koparde V.N."/>
            <person name="Matveyev A.V."/>
            <person name="Serrano M.G."/>
            <person name="Alves J.M."/>
            <person name="Parikh H."/>
            <person name="Huang B."/>
            <person name="Lee V."/>
            <person name="Espinosa-Alvarez O."/>
            <person name="Ortiz P.A."/>
            <person name="Costa-Martins A.G."/>
            <person name="Teixeira M.M."/>
            <person name="Buck G.A."/>
        </authorList>
    </citation>
    <scope>NUCLEOTIDE SEQUENCE [LARGE SCALE GENOMIC DNA]</scope>
    <source>
        <strain evidence="2 3">025E</strain>
    </source>
</reference>
<feature type="region of interest" description="Disordered" evidence="1">
    <location>
        <begin position="273"/>
        <end position="306"/>
    </location>
</feature>
<feature type="region of interest" description="Disordered" evidence="1">
    <location>
        <begin position="1"/>
        <end position="51"/>
    </location>
</feature>
<sequence length="306" mass="34618">MFKHRENLAHEPFSIDPRGSGTTMRAVSFGQEQKQQSGDRSNAPVAAAKKRPRDIRGIERFREVVYGEKGLPRFHAMIARNPIIVYPPAGIDAARRRMQKKREEAVVAPNEGRNAGKKNEHDPHPLEGDKELWAMFEERRAAEASATPNGSQVQQVTGSEAGLQSAAAAPVDTSTGEKNDREVANYHHRQLDALVGLYYEFNHLTFMKLPMKDTLQLLQRCGREAVAHCLEFEMQLRMRRETRLKELDAVAEEERELKRRQVEAQEKLLEMQLQAAETRQRGIAEEKNEEEENAKGEKSDEAGGAP</sequence>
<dbReference type="GeneID" id="40319729"/>
<feature type="region of interest" description="Disordered" evidence="1">
    <location>
        <begin position="104"/>
        <end position="127"/>
    </location>
</feature>
<dbReference type="Proteomes" id="UP000284403">
    <property type="component" value="Unassembled WGS sequence"/>
</dbReference>
<feature type="compositionally biased region" description="Basic and acidic residues" evidence="1">
    <location>
        <begin position="117"/>
        <end position="127"/>
    </location>
</feature>
<evidence type="ECO:0000256" key="1">
    <source>
        <dbReference type="SAM" id="MobiDB-lite"/>
    </source>
</evidence>
<dbReference type="RefSeq" id="XP_029226878.1">
    <property type="nucleotide sequence ID" value="XM_029373007.1"/>
</dbReference>
<dbReference type="AlphaFoldDB" id="A0A422P7D2"/>
<accession>A0A422P7D2</accession>
<comment type="caution">
    <text evidence="2">The sequence shown here is derived from an EMBL/GenBank/DDBJ whole genome shotgun (WGS) entry which is preliminary data.</text>
</comment>
<feature type="compositionally biased region" description="Polar residues" evidence="1">
    <location>
        <begin position="20"/>
        <end position="40"/>
    </location>
</feature>
<organism evidence="2 3">
    <name type="scientific">Trypanosoma conorhini</name>
    <dbReference type="NCBI Taxonomy" id="83891"/>
    <lineage>
        <taxon>Eukaryota</taxon>
        <taxon>Discoba</taxon>
        <taxon>Euglenozoa</taxon>
        <taxon>Kinetoplastea</taxon>
        <taxon>Metakinetoplastina</taxon>
        <taxon>Trypanosomatida</taxon>
        <taxon>Trypanosomatidae</taxon>
        <taxon>Trypanosoma</taxon>
    </lineage>
</organism>
<feature type="region of interest" description="Disordered" evidence="1">
    <location>
        <begin position="141"/>
        <end position="179"/>
    </location>
</feature>
<feature type="compositionally biased region" description="Basic and acidic residues" evidence="1">
    <location>
        <begin position="293"/>
        <end position="306"/>
    </location>
</feature>
<keyword evidence="3" id="KW-1185">Reference proteome</keyword>
<evidence type="ECO:0000313" key="2">
    <source>
        <dbReference type="EMBL" id="RNF13629.1"/>
    </source>
</evidence>
<gene>
    <name evidence="2" type="ORF">Tco025E_06118</name>
</gene>
<name>A0A422P7D2_9TRYP</name>
<dbReference type="EMBL" id="MKKU01000397">
    <property type="protein sequence ID" value="RNF13629.1"/>
    <property type="molecule type" value="Genomic_DNA"/>
</dbReference>
<evidence type="ECO:0000313" key="3">
    <source>
        <dbReference type="Proteomes" id="UP000284403"/>
    </source>
</evidence>
<proteinExistence type="predicted"/>
<dbReference type="OrthoDB" id="243277at2759"/>